<feature type="region of interest" description="Disordered" evidence="6">
    <location>
        <begin position="904"/>
        <end position="934"/>
    </location>
</feature>
<feature type="compositionally biased region" description="Gly residues" evidence="6">
    <location>
        <begin position="277"/>
        <end position="287"/>
    </location>
</feature>
<feature type="region of interest" description="Disordered" evidence="6">
    <location>
        <begin position="200"/>
        <end position="303"/>
    </location>
</feature>
<dbReference type="GeneID" id="5718604"/>
<feature type="compositionally biased region" description="Acidic residues" evidence="6">
    <location>
        <begin position="240"/>
        <end position="253"/>
    </location>
</feature>
<feature type="binding site" evidence="5">
    <location>
        <position position="66"/>
    </location>
    <ligand>
        <name>ATP</name>
        <dbReference type="ChEBI" id="CHEBI:30616"/>
    </ligand>
</feature>
<dbReference type="InterPro" id="IPR008271">
    <property type="entry name" value="Ser/Thr_kinase_AS"/>
</dbReference>
<evidence type="ECO:0000256" key="6">
    <source>
        <dbReference type="SAM" id="MobiDB-lite"/>
    </source>
</evidence>
<name>A0A2K3D4S2_CHLRE</name>
<dbReference type="OrthoDB" id="248923at2759"/>
<evidence type="ECO:0000256" key="1">
    <source>
        <dbReference type="ARBA" id="ARBA00022679"/>
    </source>
</evidence>
<dbReference type="Pfam" id="PF00069">
    <property type="entry name" value="Pkinase"/>
    <property type="match status" value="2"/>
</dbReference>
<keyword evidence="9" id="KW-1185">Reference proteome</keyword>
<keyword evidence="1" id="KW-0808">Transferase</keyword>
<proteinExistence type="predicted"/>
<keyword evidence="4 5" id="KW-0067">ATP-binding</keyword>
<dbReference type="InterPro" id="IPR011009">
    <property type="entry name" value="Kinase-like_dom_sf"/>
</dbReference>
<evidence type="ECO:0000256" key="2">
    <source>
        <dbReference type="ARBA" id="ARBA00022741"/>
    </source>
</evidence>
<dbReference type="Gramene" id="PNW75521">
    <property type="protein sequence ID" value="PNW75521"/>
    <property type="gene ID" value="CHLRE_12g530000v5"/>
</dbReference>
<dbReference type="PROSITE" id="PS00107">
    <property type="entry name" value="PROTEIN_KINASE_ATP"/>
    <property type="match status" value="1"/>
</dbReference>
<dbReference type="KEGG" id="cre:CHLRE_12g530000v5"/>
<evidence type="ECO:0000256" key="5">
    <source>
        <dbReference type="PROSITE-ProRule" id="PRU10141"/>
    </source>
</evidence>
<dbReference type="PANTHER" id="PTHR24055">
    <property type="entry name" value="MITOGEN-ACTIVATED PROTEIN KINASE"/>
    <property type="match status" value="1"/>
</dbReference>
<evidence type="ECO:0000256" key="3">
    <source>
        <dbReference type="ARBA" id="ARBA00022777"/>
    </source>
</evidence>
<evidence type="ECO:0000259" key="7">
    <source>
        <dbReference type="PROSITE" id="PS50011"/>
    </source>
</evidence>
<keyword evidence="2 5" id="KW-0547">Nucleotide-binding</keyword>
<dbReference type="PROSITE" id="PS50011">
    <property type="entry name" value="PROTEIN_KINASE_DOM"/>
    <property type="match status" value="1"/>
</dbReference>
<dbReference type="RefSeq" id="XP_042918645.1">
    <property type="nucleotide sequence ID" value="XM_043068550.1"/>
</dbReference>
<dbReference type="AlphaFoldDB" id="A0A2K3D4S2"/>
<dbReference type="OMA" id="MAHEYFA"/>
<feature type="compositionally biased region" description="Low complexity" evidence="6">
    <location>
        <begin position="690"/>
        <end position="703"/>
    </location>
</feature>
<dbReference type="Proteomes" id="UP000006906">
    <property type="component" value="Chromosome 12"/>
</dbReference>
<keyword evidence="3" id="KW-0418">Kinase</keyword>
<dbReference type="InParanoid" id="A0A2K3D4S2"/>
<dbReference type="Gene3D" id="3.30.200.20">
    <property type="entry name" value="Phosphorylase Kinase, domain 1"/>
    <property type="match status" value="1"/>
</dbReference>
<evidence type="ECO:0000256" key="4">
    <source>
        <dbReference type="ARBA" id="ARBA00022840"/>
    </source>
</evidence>
<dbReference type="InterPro" id="IPR000719">
    <property type="entry name" value="Prot_kinase_dom"/>
</dbReference>
<feature type="region of interest" description="Disordered" evidence="6">
    <location>
        <begin position="646"/>
        <end position="707"/>
    </location>
</feature>
<evidence type="ECO:0000313" key="8">
    <source>
        <dbReference type="EMBL" id="PNW75521.1"/>
    </source>
</evidence>
<feature type="compositionally biased region" description="Low complexity" evidence="6">
    <location>
        <begin position="201"/>
        <end position="229"/>
    </location>
</feature>
<feature type="region of interest" description="Disordered" evidence="6">
    <location>
        <begin position="746"/>
        <end position="767"/>
    </location>
</feature>
<reference evidence="8 9" key="1">
    <citation type="journal article" date="2007" name="Science">
        <title>The Chlamydomonas genome reveals the evolution of key animal and plant functions.</title>
        <authorList>
            <person name="Merchant S.S."/>
            <person name="Prochnik S.E."/>
            <person name="Vallon O."/>
            <person name="Harris E.H."/>
            <person name="Karpowicz S.J."/>
            <person name="Witman G.B."/>
            <person name="Terry A."/>
            <person name="Salamov A."/>
            <person name="Fritz-Laylin L.K."/>
            <person name="Marechal-Drouard L."/>
            <person name="Marshall W.F."/>
            <person name="Qu L.H."/>
            <person name="Nelson D.R."/>
            <person name="Sanderfoot A.A."/>
            <person name="Spalding M.H."/>
            <person name="Kapitonov V.V."/>
            <person name="Ren Q."/>
            <person name="Ferris P."/>
            <person name="Lindquist E."/>
            <person name="Shapiro H."/>
            <person name="Lucas S.M."/>
            <person name="Grimwood J."/>
            <person name="Schmutz J."/>
            <person name="Cardol P."/>
            <person name="Cerutti H."/>
            <person name="Chanfreau G."/>
            <person name="Chen C.L."/>
            <person name="Cognat V."/>
            <person name="Croft M.T."/>
            <person name="Dent R."/>
            <person name="Dutcher S."/>
            <person name="Fernandez E."/>
            <person name="Fukuzawa H."/>
            <person name="Gonzalez-Ballester D."/>
            <person name="Gonzalez-Halphen D."/>
            <person name="Hallmann A."/>
            <person name="Hanikenne M."/>
            <person name="Hippler M."/>
            <person name="Inwood W."/>
            <person name="Jabbari K."/>
            <person name="Kalanon M."/>
            <person name="Kuras R."/>
            <person name="Lefebvre P.A."/>
            <person name="Lemaire S.D."/>
            <person name="Lobanov A.V."/>
            <person name="Lohr M."/>
            <person name="Manuell A."/>
            <person name="Meier I."/>
            <person name="Mets L."/>
            <person name="Mittag M."/>
            <person name="Mittelmeier T."/>
            <person name="Moroney J.V."/>
            <person name="Moseley J."/>
            <person name="Napoli C."/>
            <person name="Nedelcu A.M."/>
            <person name="Niyogi K."/>
            <person name="Novoselov S.V."/>
            <person name="Paulsen I.T."/>
            <person name="Pazour G."/>
            <person name="Purton S."/>
            <person name="Ral J.P."/>
            <person name="Riano-Pachon D.M."/>
            <person name="Riekhof W."/>
            <person name="Rymarquis L."/>
            <person name="Schroda M."/>
            <person name="Stern D."/>
            <person name="Umen J."/>
            <person name="Willows R."/>
            <person name="Wilson N."/>
            <person name="Zimmer S.L."/>
            <person name="Allmer J."/>
            <person name="Balk J."/>
            <person name="Bisova K."/>
            <person name="Chen C.J."/>
            <person name="Elias M."/>
            <person name="Gendler K."/>
            <person name="Hauser C."/>
            <person name="Lamb M.R."/>
            <person name="Ledford H."/>
            <person name="Long J.C."/>
            <person name="Minagawa J."/>
            <person name="Page M.D."/>
            <person name="Pan J."/>
            <person name="Pootakham W."/>
            <person name="Roje S."/>
            <person name="Rose A."/>
            <person name="Stahlberg E."/>
            <person name="Terauchi A.M."/>
            <person name="Yang P."/>
            <person name="Ball S."/>
            <person name="Bowler C."/>
            <person name="Dieckmann C.L."/>
            <person name="Gladyshev V.N."/>
            <person name="Green P."/>
            <person name="Jorgensen R."/>
            <person name="Mayfield S."/>
            <person name="Mueller-Roeber B."/>
            <person name="Rajamani S."/>
            <person name="Sayre R.T."/>
            <person name="Brokstein P."/>
            <person name="Dubchak I."/>
            <person name="Goodstein D."/>
            <person name="Hornick L."/>
            <person name="Huang Y.W."/>
            <person name="Jhaveri J."/>
            <person name="Luo Y."/>
            <person name="Martinez D."/>
            <person name="Ngau W.C."/>
            <person name="Otillar B."/>
            <person name="Poliakov A."/>
            <person name="Porter A."/>
            <person name="Szajkowski L."/>
            <person name="Werner G."/>
            <person name="Zhou K."/>
            <person name="Grigoriev I.V."/>
            <person name="Rokhsar D.S."/>
            <person name="Grossman A.R."/>
        </authorList>
    </citation>
    <scope>NUCLEOTIDE SEQUENCE [LARGE SCALE GENOMIC DNA]</scope>
    <source>
        <strain evidence="9">CC-503</strain>
    </source>
</reference>
<dbReference type="GO" id="GO:0004674">
    <property type="term" value="F:protein serine/threonine kinase activity"/>
    <property type="evidence" value="ECO:0000318"/>
    <property type="project" value="GO_Central"/>
</dbReference>
<dbReference type="PROSITE" id="PS00108">
    <property type="entry name" value="PROTEIN_KINASE_ST"/>
    <property type="match status" value="1"/>
</dbReference>
<dbReference type="GO" id="GO:0035556">
    <property type="term" value="P:intracellular signal transduction"/>
    <property type="evidence" value="ECO:0000318"/>
    <property type="project" value="GO_Central"/>
</dbReference>
<dbReference type="SMART" id="SM00220">
    <property type="entry name" value="S_TKc"/>
    <property type="match status" value="1"/>
</dbReference>
<accession>A0A2K3D4S2</accession>
<dbReference type="SUPFAM" id="SSF56112">
    <property type="entry name" value="Protein kinase-like (PK-like)"/>
    <property type="match status" value="1"/>
</dbReference>
<feature type="domain" description="Protein kinase" evidence="7">
    <location>
        <begin position="36"/>
        <end position="493"/>
    </location>
</feature>
<dbReference type="GO" id="GO:0005737">
    <property type="term" value="C:cytoplasm"/>
    <property type="evidence" value="ECO:0000318"/>
    <property type="project" value="GO_Central"/>
</dbReference>
<evidence type="ECO:0000313" key="9">
    <source>
        <dbReference type="Proteomes" id="UP000006906"/>
    </source>
</evidence>
<gene>
    <name evidence="8" type="ORF">CHLRE_12g530000v5</name>
</gene>
<feature type="region of interest" description="Disordered" evidence="6">
    <location>
        <begin position="558"/>
        <end position="586"/>
    </location>
</feature>
<dbReference type="InterPro" id="IPR050117">
    <property type="entry name" value="MAPK"/>
</dbReference>
<dbReference type="STRING" id="3055.A0A2K3D4S2"/>
<feature type="compositionally biased region" description="Low complexity" evidence="6">
    <location>
        <begin position="601"/>
        <end position="621"/>
    </location>
</feature>
<feature type="compositionally biased region" description="Low complexity" evidence="6">
    <location>
        <begin position="260"/>
        <end position="276"/>
    </location>
</feature>
<organism evidence="8 9">
    <name type="scientific">Chlamydomonas reinhardtii</name>
    <name type="common">Chlamydomonas smithii</name>
    <dbReference type="NCBI Taxonomy" id="3055"/>
    <lineage>
        <taxon>Eukaryota</taxon>
        <taxon>Viridiplantae</taxon>
        <taxon>Chlorophyta</taxon>
        <taxon>core chlorophytes</taxon>
        <taxon>Chlorophyceae</taxon>
        <taxon>CS clade</taxon>
        <taxon>Chlamydomonadales</taxon>
        <taxon>Chlamydomonadaceae</taxon>
        <taxon>Chlamydomonas</taxon>
    </lineage>
</organism>
<protein>
    <recommendedName>
        <fullName evidence="7">Protein kinase domain-containing protein</fullName>
    </recommendedName>
</protein>
<dbReference type="EMBL" id="CM008973">
    <property type="protein sequence ID" value="PNW75521.1"/>
    <property type="molecule type" value="Genomic_DNA"/>
</dbReference>
<dbReference type="GO" id="GO:0005524">
    <property type="term" value="F:ATP binding"/>
    <property type="evidence" value="ECO:0007669"/>
    <property type="project" value="UniProtKB-UniRule"/>
</dbReference>
<dbReference type="ExpressionAtlas" id="A0A2K3D4S2">
    <property type="expression patterns" value="differential"/>
</dbReference>
<sequence length="954" mass="99622">MARARGSGPKDAGLVASGEPGTYYVLHETWQVGKRYELVRVLGTGSFSSVCLAIDTQDNNEKVALKRVGDVFASLENAKRVLREVCIMRRLEHPNIVRLKDVFIRPSPTGKYVFRGGKLVPTSFDCYLAMDYCDQGDMFNMRGQLPEHEVRSLMLQLLGALRYLHGLNVWHRDIKTGNLLLSLSEGRRLLKVADFGSARSAMDPATREPAAAAAARQGAPAADGDQQSGLLGGLPRDDSGSDMEVEDYCEPDSDTGTSPEGGPQALEAAAAESARGNGAGARCGRGRAGSIPPRPRVRGGDGGVRAAAAASGLVAVPAPDGGYNPPLTSVVCTPCYRAPEVVMSRGGYSSAIDMWSAGCVFGELLQRAALLGRASTPHLQVAPVFAITAGRPLTPHTGMRYGVAEPGHGVGASAYAELTALFSVIGTPAWACIESVPSPAWRRYLFHIPGKAPTLYRRFGGAGEVAVDLLSRLLQFDPARRASAEESMAHEYFALLHMEAQMAATELATAPRNAAHKAGAAAGPVRRSPSPAVERAAAKAAAAASLLPHNAAAAAQLLPSWPPGRNSGTGHAVPAEEPFPSNQAGAAATAASMEVVAPAAMQSALTPQQQQPAPAAGGEASPPAPPLQCLPSATIHIRRSNNISAGGASIGSASCRSKRKLEDEHAEAEGQGEGGDAEMSSRSASEERQVAAAAAQQQRQEQQPMVDAACSTEATDPHQKLRFWQIDDPGVALAALEEELAALVPPMDTPTTSSAAREQAYGGGGGALSDEEVAFVEKCKEQLRLMLERECEEHTARAALARLSAADERRASGGGAGSAAGGSGNAGGYFVRRNNSEGMLGGDLTGGSMVNVQHGHLRPDPGQALDPALIGYERVPYHADAAAAALEPEKHLWAGRHGEWTASSLAEGKRKQQADEGAGSGTWGVTLMPPGLGLDEHTAEGQAYIVAVRGQHAR</sequence>
<dbReference type="GO" id="GO:0005634">
    <property type="term" value="C:nucleus"/>
    <property type="evidence" value="ECO:0000318"/>
    <property type="project" value="GO_Central"/>
</dbReference>
<feature type="region of interest" description="Disordered" evidence="6">
    <location>
        <begin position="601"/>
        <end position="630"/>
    </location>
</feature>
<dbReference type="Gene3D" id="1.10.510.10">
    <property type="entry name" value="Transferase(Phosphotransferase) domain 1"/>
    <property type="match status" value="3"/>
</dbReference>
<dbReference type="InterPro" id="IPR017441">
    <property type="entry name" value="Protein_kinase_ATP_BS"/>
</dbReference>